<organism evidence="1 2">
    <name type="scientific">Lactococcus formosensis</name>
    <dbReference type="NCBI Taxonomy" id="1281486"/>
    <lineage>
        <taxon>Bacteria</taxon>
        <taxon>Bacillati</taxon>
        <taxon>Bacillota</taxon>
        <taxon>Bacilli</taxon>
        <taxon>Lactobacillales</taxon>
        <taxon>Streptococcaceae</taxon>
        <taxon>Lactococcus</taxon>
    </lineage>
</organism>
<gene>
    <name evidence="1" type="ORF">LMK00_10390</name>
</gene>
<name>A0A9Q8Y1B4_9LACT</name>
<dbReference type="RefSeq" id="WP_252175418.1">
    <property type="nucleotide sequence ID" value="NZ_CP086395.1"/>
</dbReference>
<dbReference type="Proteomes" id="UP001056730">
    <property type="component" value="Chromosome"/>
</dbReference>
<dbReference type="EMBL" id="CP086395">
    <property type="protein sequence ID" value="USJ20208.1"/>
    <property type="molecule type" value="Genomic_DNA"/>
</dbReference>
<evidence type="ECO:0000313" key="2">
    <source>
        <dbReference type="Proteomes" id="UP001056730"/>
    </source>
</evidence>
<proteinExistence type="predicted"/>
<protein>
    <recommendedName>
        <fullName evidence="3">Prophage ps3 protein 12</fullName>
    </recommendedName>
</protein>
<sequence length="89" mass="10401">MSLLSEQAEQELTQSVLSRLDKMIDIKLQQADKIKYKKKADLKKKLKVNEAYYKKLVKAGLREVILEDGDKTIWVSEEQFNQLMDQLAE</sequence>
<evidence type="ECO:0000313" key="1">
    <source>
        <dbReference type="EMBL" id="USJ20208.1"/>
    </source>
</evidence>
<accession>A0A9Q8Y1B4</accession>
<dbReference type="KEGG" id="lfo:LMK00_10390"/>
<evidence type="ECO:0008006" key="3">
    <source>
        <dbReference type="Google" id="ProtNLM"/>
    </source>
</evidence>
<dbReference type="AlphaFoldDB" id="A0A9Q8Y1B4"/>
<reference evidence="1" key="1">
    <citation type="journal article" date="2022" name="Front. Microbiol.">
        <title>Feed Insects as a Reservoir of Granadaene-Producing Lactococci.</title>
        <authorList>
            <person name="Neuzil-Bunesova V."/>
            <person name="Ramirez Garcia A."/>
            <person name="Modrackova N."/>
            <person name="Makovska M."/>
            <person name="Sabolova M."/>
            <person name="Sproer C."/>
            <person name="Bunk B."/>
            <person name="Blom J."/>
            <person name="Schwab C."/>
        </authorList>
    </citation>
    <scope>NUCLEOTIDE SEQUENCE</scope>
    <source>
        <strain evidence="1">I4/6O</strain>
    </source>
</reference>